<evidence type="ECO:0000256" key="12">
    <source>
        <dbReference type="ARBA" id="ARBA00023065"/>
    </source>
</evidence>
<evidence type="ECO:0000259" key="23">
    <source>
        <dbReference type="SMART" id="SM01062"/>
    </source>
</evidence>
<keyword evidence="15 19" id="KW-0325">Glycoprotein</keyword>
<dbReference type="FunFam" id="1.10.287.70:FF:000021">
    <property type="entry name" value="Voltage-dependent L-type calcium channel subunit alpha"/>
    <property type="match status" value="1"/>
</dbReference>
<evidence type="ECO:0000256" key="1">
    <source>
        <dbReference type="ARBA" id="ARBA00004141"/>
    </source>
</evidence>
<feature type="compositionally biased region" description="Low complexity" evidence="21">
    <location>
        <begin position="1"/>
        <end position="13"/>
    </location>
</feature>
<evidence type="ECO:0000256" key="19">
    <source>
        <dbReference type="PIRSR" id="PIRSR602077-3"/>
    </source>
</evidence>
<evidence type="ECO:0000313" key="25">
    <source>
        <dbReference type="Proteomes" id="UP001108240"/>
    </source>
</evidence>
<evidence type="ECO:0000256" key="15">
    <source>
        <dbReference type="ARBA" id="ARBA00023180"/>
    </source>
</evidence>
<dbReference type="Pfam" id="PF00520">
    <property type="entry name" value="Ion_trans"/>
    <property type="match status" value="4"/>
</dbReference>
<feature type="compositionally biased region" description="Basic residues" evidence="21">
    <location>
        <begin position="1672"/>
        <end position="1686"/>
    </location>
</feature>
<evidence type="ECO:0000256" key="5">
    <source>
        <dbReference type="ARBA" id="ARBA00022673"/>
    </source>
</evidence>
<dbReference type="InterPro" id="IPR005446">
    <property type="entry name" value="VDCC_L_a1su"/>
</dbReference>
<dbReference type="InterPro" id="IPR050599">
    <property type="entry name" value="VDCC_alpha-1_subunit"/>
</dbReference>
<evidence type="ECO:0000256" key="16">
    <source>
        <dbReference type="ARBA" id="ARBA00023303"/>
    </source>
</evidence>
<feature type="transmembrane region" description="Helical" evidence="22">
    <location>
        <begin position="507"/>
        <end position="525"/>
    </location>
</feature>
<feature type="transmembrane region" description="Helical" evidence="22">
    <location>
        <begin position="240"/>
        <end position="263"/>
    </location>
</feature>
<dbReference type="Gene3D" id="1.10.287.70">
    <property type="match status" value="4"/>
</dbReference>
<evidence type="ECO:0000256" key="17">
    <source>
        <dbReference type="ARBA" id="ARBA00036634"/>
    </source>
</evidence>
<dbReference type="GO" id="GO:0042391">
    <property type="term" value="P:regulation of membrane potential"/>
    <property type="evidence" value="ECO:0007669"/>
    <property type="project" value="UniProtKB-ARBA"/>
</dbReference>
<feature type="region of interest" description="Disordered" evidence="21">
    <location>
        <begin position="1616"/>
        <end position="1655"/>
    </location>
</feature>
<dbReference type="GO" id="GO:0098703">
    <property type="term" value="P:calcium ion import across plasma membrane"/>
    <property type="evidence" value="ECO:0007669"/>
    <property type="project" value="TreeGrafter"/>
</dbReference>
<feature type="compositionally biased region" description="Basic and acidic residues" evidence="21">
    <location>
        <begin position="1730"/>
        <end position="1763"/>
    </location>
</feature>
<keyword evidence="3" id="KW-0597">Phosphoprotein</keyword>
<evidence type="ECO:0000256" key="10">
    <source>
        <dbReference type="ARBA" id="ARBA00022882"/>
    </source>
</evidence>
<feature type="transmembrane region" description="Helical" evidence="22">
    <location>
        <begin position="1280"/>
        <end position="1298"/>
    </location>
</feature>
<accession>A0A9J7WYR0</accession>
<evidence type="ECO:0000256" key="21">
    <source>
        <dbReference type="SAM" id="MobiDB-lite"/>
    </source>
</evidence>
<feature type="transmembrane region" description="Helical" evidence="22">
    <location>
        <begin position="709"/>
        <end position="736"/>
    </location>
</feature>
<evidence type="ECO:0000256" key="22">
    <source>
        <dbReference type="SAM" id="Phobius"/>
    </source>
</evidence>
<keyword evidence="11 22" id="KW-1133">Transmembrane helix</keyword>
<dbReference type="InterPro" id="IPR031688">
    <property type="entry name" value="CAC1F_C"/>
</dbReference>
<dbReference type="Proteomes" id="UP001108240">
    <property type="component" value="Unplaced"/>
</dbReference>
<keyword evidence="16" id="KW-0407">Ion channel</keyword>
<organism evidence="24 25">
    <name type="scientific">Cyprinus carpio carpio</name>
    <dbReference type="NCBI Taxonomy" id="630221"/>
    <lineage>
        <taxon>Eukaryota</taxon>
        <taxon>Metazoa</taxon>
        <taxon>Chordata</taxon>
        <taxon>Craniata</taxon>
        <taxon>Vertebrata</taxon>
        <taxon>Euteleostomi</taxon>
        <taxon>Actinopterygii</taxon>
        <taxon>Neopterygii</taxon>
        <taxon>Teleostei</taxon>
        <taxon>Ostariophysi</taxon>
        <taxon>Cypriniformes</taxon>
        <taxon>Cyprinidae</taxon>
        <taxon>Cyprininae</taxon>
        <taxon>Cyprinus</taxon>
    </lineage>
</organism>
<dbReference type="GO" id="GO:0023052">
    <property type="term" value="P:signaling"/>
    <property type="evidence" value="ECO:0007669"/>
    <property type="project" value="UniProtKB-ARBA"/>
</dbReference>
<feature type="compositionally biased region" description="Polar residues" evidence="21">
    <location>
        <begin position="1687"/>
        <end position="1707"/>
    </location>
</feature>
<dbReference type="PANTHER" id="PTHR45628">
    <property type="entry name" value="VOLTAGE-DEPENDENT CALCIUM CHANNEL TYPE A SUBUNIT ALPHA-1"/>
    <property type="match status" value="1"/>
</dbReference>
<evidence type="ECO:0000256" key="13">
    <source>
        <dbReference type="ARBA" id="ARBA00023136"/>
    </source>
</evidence>
<keyword evidence="5 20" id="KW-0107">Calcium channel</keyword>
<feature type="compositionally biased region" description="Polar residues" evidence="21">
    <location>
        <begin position="1634"/>
        <end position="1644"/>
    </location>
</feature>
<feature type="binding site" evidence="18">
    <location>
        <position position="333"/>
    </location>
    <ligand>
        <name>Ca(2+)</name>
        <dbReference type="ChEBI" id="CHEBI:29108"/>
    </ligand>
</feature>
<comment type="subcellular location">
    <subcellularLocation>
        <location evidence="1 20">Membrane</location>
        <topology evidence="1 20">Multi-pass membrane protein</topology>
    </subcellularLocation>
</comment>
<feature type="region of interest" description="Disordered" evidence="21">
    <location>
        <begin position="1873"/>
        <end position="1903"/>
    </location>
</feature>
<evidence type="ECO:0000256" key="4">
    <source>
        <dbReference type="ARBA" id="ARBA00022568"/>
    </source>
</evidence>
<feature type="transmembrane region" description="Helical" evidence="22">
    <location>
        <begin position="160"/>
        <end position="179"/>
    </location>
</feature>
<feature type="transmembrane region" description="Helical" evidence="22">
    <location>
        <begin position="851"/>
        <end position="870"/>
    </location>
</feature>
<dbReference type="FunFam" id="1.20.120.350:FF:000001">
    <property type="entry name" value="Voltage-dependent L-type calcium channel subunit alpha"/>
    <property type="match status" value="1"/>
</dbReference>
<dbReference type="InterPro" id="IPR027359">
    <property type="entry name" value="Volt_channel_dom_sf"/>
</dbReference>
<feature type="region of interest" description="Disordered" evidence="21">
    <location>
        <begin position="450"/>
        <end position="475"/>
    </location>
</feature>
<feature type="compositionally biased region" description="Polar residues" evidence="21">
    <location>
        <begin position="450"/>
        <end position="469"/>
    </location>
</feature>
<dbReference type="GO" id="GO:0046872">
    <property type="term" value="F:metal ion binding"/>
    <property type="evidence" value="ECO:0007669"/>
    <property type="project" value="UniProtKB-KW"/>
</dbReference>
<feature type="domain" description="Voltage-dependent calcium channel alpha-1 subunit IQ" evidence="23">
    <location>
        <begin position="1529"/>
        <end position="1563"/>
    </location>
</feature>
<keyword evidence="9 18" id="KW-0106">Calcium</keyword>
<dbReference type="GO" id="GO:0008016">
    <property type="term" value="P:regulation of heart contraction"/>
    <property type="evidence" value="ECO:0007669"/>
    <property type="project" value="UniProtKB-ARBA"/>
</dbReference>
<dbReference type="PRINTS" id="PR01630">
    <property type="entry name" value="LVDCCALPHA1"/>
</dbReference>
<dbReference type="Gene3D" id="1.20.120.350">
    <property type="entry name" value="Voltage-gated potassium channels. Chain C"/>
    <property type="match status" value="4"/>
</dbReference>
<feature type="transmembrane region" description="Helical" evidence="22">
    <location>
        <begin position="352"/>
        <end position="374"/>
    </location>
</feature>
<feature type="region of interest" description="Disordered" evidence="21">
    <location>
        <begin position="1"/>
        <end position="22"/>
    </location>
</feature>
<evidence type="ECO:0000256" key="7">
    <source>
        <dbReference type="ARBA" id="ARBA00022723"/>
    </source>
</evidence>
<dbReference type="GeneTree" id="ENSGT00940000154839"/>
<keyword evidence="8" id="KW-0677">Repeat</keyword>
<keyword evidence="4 20" id="KW-0109">Calcium transport</keyword>
<keyword evidence="12" id="KW-0406">Ion transport</keyword>
<feature type="transmembrane region" description="Helical" evidence="22">
    <location>
        <begin position="1372"/>
        <end position="1395"/>
    </location>
</feature>
<dbReference type="Gene3D" id="6.10.250.2500">
    <property type="match status" value="1"/>
</dbReference>
<evidence type="ECO:0000256" key="8">
    <source>
        <dbReference type="ARBA" id="ARBA00022737"/>
    </source>
</evidence>
<dbReference type="SUPFAM" id="SSF81324">
    <property type="entry name" value="Voltage-gated potassium channels"/>
    <property type="match status" value="4"/>
</dbReference>
<feature type="transmembrane region" description="Helical" evidence="22">
    <location>
        <begin position="82"/>
        <end position="101"/>
    </location>
</feature>
<feature type="glycosylation site" description="N-linked (GlcNAc...) asparagine" evidence="19">
    <location>
        <position position="298"/>
    </location>
</feature>
<dbReference type="GO" id="GO:0008331">
    <property type="term" value="F:high voltage-gated calcium channel activity"/>
    <property type="evidence" value="ECO:0007669"/>
    <property type="project" value="TreeGrafter"/>
</dbReference>
<evidence type="ECO:0000256" key="18">
    <source>
        <dbReference type="PIRSR" id="PIRSR602077-1"/>
    </source>
</evidence>
<proteinExistence type="inferred from homology"/>
<feature type="compositionally biased region" description="Basic and acidic residues" evidence="21">
    <location>
        <begin position="1792"/>
        <end position="1802"/>
    </location>
</feature>
<keyword evidence="10 20" id="KW-0851">Voltage-gated channel</keyword>
<feature type="transmembrane region" description="Helical" evidence="22">
    <location>
        <begin position="1173"/>
        <end position="1193"/>
    </location>
</feature>
<comment type="function">
    <text evidence="20">Voltage-sensitive calcium channels (VSCC) mediate the entry of calcium ions into excitable cells and are also involved in a variety of calcium-dependent processes, including muscle contraction, hormone or neurotransmitter release, gene expression, cell motility, cell division and cell death.</text>
</comment>
<dbReference type="FunFam" id="1.10.287.70:FF:000007">
    <property type="entry name" value="Voltage-dependent L-type calcium channel subunit alpha"/>
    <property type="match status" value="1"/>
</dbReference>
<reference evidence="24" key="2">
    <citation type="submission" date="2025-09" db="UniProtKB">
        <authorList>
            <consortium name="Ensembl"/>
        </authorList>
    </citation>
    <scope>IDENTIFICATION</scope>
</reference>
<feature type="compositionally biased region" description="Acidic residues" evidence="21">
    <location>
        <begin position="757"/>
        <end position="773"/>
    </location>
</feature>
<dbReference type="FunFam" id="1.20.120.350:FF:000010">
    <property type="entry name" value="Voltage-dependent L-type calcium channel subunit alpha"/>
    <property type="match status" value="1"/>
</dbReference>
<keyword evidence="6 22" id="KW-0812">Transmembrane</keyword>
<protein>
    <recommendedName>
        <fullName evidence="20">Voltage-dependent L-type calcium channel subunit alpha</fullName>
    </recommendedName>
</protein>
<dbReference type="Pfam" id="PF16905">
    <property type="entry name" value="GPHH"/>
    <property type="match status" value="1"/>
</dbReference>
<dbReference type="InterPro" id="IPR005821">
    <property type="entry name" value="Ion_trans_dom"/>
</dbReference>
<dbReference type="GO" id="GO:0005891">
    <property type="term" value="C:voltage-gated calcium channel complex"/>
    <property type="evidence" value="ECO:0007669"/>
    <property type="project" value="InterPro"/>
</dbReference>
<feature type="transmembrane region" description="Helical" evidence="22">
    <location>
        <begin position="545"/>
        <end position="568"/>
    </location>
</feature>
<feature type="region of interest" description="Disordered" evidence="21">
    <location>
        <begin position="746"/>
        <end position="779"/>
    </location>
</feature>
<dbReference type="Pfam" id="PF16885">
    <property type="entry name" value="CAC1F_C"/>
    <property type="match status" value="1"/>
</dbReference>
<keyword evidence="25" id="KW-1185">Reference proteome</keyword>
<evidence type="ECO:0000313" key="24">
    <source>
        <dbReference type="Ensembl" id="ENSCCRP00000099091.1"/>
    </source>
</evidence>
<feature type="transmembrane region" description="Helical" evidence="22">
    <location>
        <begin position="319"/>
        <end position="340"/>
    </location>
</feature>
<dbReference type="FunFam" id="1.10.287.70:FF:000009">
    <property type="entry name" value="Voltage-dependent L-type calcium channel subunit alpha"/>
    <property type="match status" value="1"/>
</dbReference>
<dbReference type="FunFam" id="1.20.120.350:FF:000006">
    <property type="entry name" value="Voltage-dependent L-type calcium channel subunit alpha"/>
    <property type="match status" value="1"/>
</dbReference>
<keyword evidence="13 22" id="KW-0472">Membrane</keyword>
<feature type="transmembrane region" description="Helical" evidence="22">
    <location>
        <begin position="128"/>
        <end position="148"/>
    </location>
</feature>
<comment type="catalytic activity">
    <reaction evidence="17">
        <text>Ca(2+)(in) = Ca(2+)(out)</text>
        <dbReference type="Rhea" id="RHEA:29671"/>
        <dbReference type="ChEBI" id="CHEBI:29108"/>
    </reaction>
</comment>
<reference evidence="24" key="1">
    <citation type="submission" date="2025-08" db="UniProtKB">
        <authorList>
            <consortium name="Ensembl"/>
        </authorList>
    </citation>
    <scope>IDENTIFICATION</scope>
</reference>
<dbReference type="InterPro" id="IPR031649">
    <property type="entry name" value="GPHH_dom"/>
</dbReference>
<dbReference type="PANTHER" id="PTHR45628:SF11">
    <property type="entry name" value="VOLTAGE-DEPENDENT L-TYPE CALCIUM CHANNEL SUBUNIT ALPHA-1D"/>
    <property type="match status" value="1"/>
</dbReference>
<keyword evidence="7 18" id="KW-0479">Metal-binding</keyword>
<dbReference type="GO" id="GO:0007154">
    <property type="term" value="P:cell communication"/>
    <property type="evidence" value="ECO:0007669"/>
    <property type="project" value="UniProtKB-ARBA"/>
</dbReference>
<evidence type="ECO:0000256" key="20">
    <source>
        <dbReference type="RuleBase" id="RU003808"/>
    </source>
</evidence>
<dbReference type="FunFam" id="1.20.120.350:FF:000020">
    <property type="entry name" value="Voltage-dependent L-type calcium channel subunit alpha"/>
    <property type="match status" value="1"/>
</dbReference>
<feature type="transmembrane region" description="Helical" evidence="22">
    <location>
        <begin position="637"/>
        <end position="656"/>
    </location>
</feature>
<dbReference type="SMART" id="SM01062">
    <property type="entry name" value="Ca_chan_IQ"/>
    <property type="match status" value="1"/>
</dbReference>
<comment type="similarity">
    <text evidence="20">Belongs to the calcium channel alpha-1 subunit (TC 1.A.1.11) family.</text>
</comment>
<feature type="transmembrane region" description="Helical" evidence="22">
    <location>
        <begin position="1021"/>
        <end position="1042"/>
    </location>
</feature>
<feature type="transmembrane region" description="Helical" evidence="22">
    <location>
        <begin position="1062"/>
        <end position="1089"/>
    </location>
</feature>
<evidence type="ECO:0000256" key="3">
    <source>
        <dbReference type="ARBA" id="ARBA00022553"/>
    </source>
</evidence>
<feature type="binding site" evidence="18">
    <location>
        <position position="1035"/>
    </location>
    <ligand>
        <name>Ca(2+)</name>
        <dbReference type="ChEBI" id="CHEBI:29108"/>
    </ligand>
</feature>
<dbReference type="InterPro" id="IPR002077">
    <property type="entry name" value="VDCCAlpha1"/>
</dbReference>
<feature type="region of interest" description="Disordered" evidence="21">
    <location>
        <begin position="1670"/>
        <end position="1836"/>
    </location>
</feature>
<evidence type="ECO:0000256" key="6">
    <source>
        <dbReference type="ARBA" id="ARBA00022692"/>
    </source>
</evidence>
<feature type="binding site" evidence="18">
    <location>
        <position position="689"/>
    </location>
    <ligand>
        <name>Ca(2+)</name>
        <dbReference type="ChEBI" id="CHEBI:29108"/>
    </ligand>
</feature>
<dbReference type="InterPro" id="IPR014873">
    <property type="entry name" value="VDCC_a1su_IQ"/>
</dbReference>
<dbReference type="FunFam" id="1.10.238.10:FF:000063">
    <property type="entry name" value="Voltage-dependent N-type calcium channel subunit alpha"/>
    <property type="match status" value="1"/>
</dbReference>
<feature type="transmembrane region" description="Helical" evidence="22">
    <location>
        <begin position="1141"/>
        <end position="1161"/>
    </location>
</feature>
<dbReference type="Ensembl" id="ENSCCRT00000159121.1">
    <property type="protein sequence ID" value="ENSCCRP00000099091.1"/>
    <property type="gene ID" value="ENSCCRG00000078756.1"/>
</dbReference>
<dbReference type="PRINTS" id="PR00167">
    <property type="entry name" value="CACHANNEL"/>
</dbReference>
<feature type="transmembrane region" description="Helical" evidence="22">
    <location>
        <begin position="937"/>
        <end position="967"/>
    </location>
</feature>
<evidence type="ECO:0000256" key="11">
    <source>
        <dbReference type="ARBA" id="ARBA00022989"/>
    </source>
</evidence>
<keyword evidence="2" id="KW-0813">Transport</keyword>
<evidence type="ECO:0000256" key="14">
    <source>
        <dbReference type="ARBA" id="ARBA00023157"/>
    </source>
</evidence>
<sequence>MSANGPAPRAATPAAPPAAPVPVSSVVPVGSLAQKKRQQYAKSKKQGSSANTRAQRALFCLNLNNPIRRACISLVEWKPFDIFILIAIFANCMALAVYIPFPEDDSNSTNHDLVMHTETPSPHETVEYAFLIIFTIETFLKIIAYGLVMHQNAYVRNGWNMLDFVIVVIGLFSVVLEILTKDGEKDSVSHPPVHGHGGKPGGFDVKALRAFRVLRPLRLVSGVPSLQVVLNSIIKAMVPLLHIALLVLFVIIIYAIIGLELFIGKMHASCYFQGTEIIAEDEPAPCAVNGHGRTCPINGTVCKEGWHGPNGGITNFDNFMFAMLTVFQCITMEGWTDVLYWVNDAIGWETPWIYFVSLIILGSFFVLNLVLGVLSGEFSKEREKAKARGDFQKLREKQQLEEDLKGYLDWITQAEDIDPENEEEEEESKRNRVTLASLMEKKKKGFSWFSQSSDTHASMPASETESMNTENEKGEDEKATCCGPTCRRWRRWNRLCRRNCRLAVKSVPFYWLVIILVFLNTLTISSEHYNQPMWLTQVQDVANKVLLALFTCEMLVKMYSLGLQAYFVSLFNRFDCFVVCGGITETILVEFEIMSPLGISVFRCVRLLRIFKVTRHWASLSNLVASLLNSMKSIASLLLLLFLFIIIFSLLGMQVFGGKFNFDETQTKRSTFDNFPQALLTVFQILTGEDWNAVMYDGIMAYGGPSSSGMIVCIYFIILFICGNYILLNVFLAIAVDNLADAESLNTDSDDKKKGDEIDENEDDAKEDEDEPDVPVGPRPQISELVKKEKITPIPEGSAFFIFSNTNPIRVACHKLINHHIFTNLILVFIMLSSASLAAEDPIRNFSARNIVLGYADYVFTSMFTFEIVLKMTTYGAFLHKGAFCRNYFNLLDLLVVGVSLVSFGIQSSAISVVKILRVLRVLRPLRAINRAKGLKHVVQCVFVAIRTIGNIMIVTTLLQFMFACIGVQLFKGKFYRCNDDTKTSPEECKGTYILYKDGDVNQPFIQKRHWHNSDFNFDNVLMAMMALFTVSTFEGWPALLYKAIDSNRENMGPIYNYRVEISIFFIIYIIIIAFFMMNIFVGFVIVTFQEQGEKEYKNCELDKNQRQCVEYALKARPLRRYIPKNPYQYKFWYVVNSTGFEYIMFVLILLNTICLAVQHYGQSELFNYVMDILNMVFTAVFTVEMVLKLIAFKPRGYFGDAWNVFDALVVIGSIVDIVLSEIDVSTTPQPLPPDRLSFNSARISITFFRLFRVMRLVKLLSRGEGIRTLLWTFIKSFQALPYVALLIAMLFFIYAVIGMQMFGKIAMVDHTQINRNNNFQTFPQAVLLLFRCATGEAWQDIMLACMPGKLCDPESDYNPGEEMTCGSNFAIVYFITFYMLCAFLIINLFVAVIMDNFDYLTRDWSILGPHHLDEFKRIWSEYDPEAKGRIKHLDVVTLLRRIQPPLGFGKLCPHRVACKRLVAMNMPLNSDGTVMFNATLFALVRTALKIKTEGNLEQANEELRAVIKKIWKRTSMKLLDQVVPPAGDDEVTVGKFYATFLIQDYFRKFKKRKEEGLVGVHPAQNNTAVALQAGLRTLHDIGPEIRRAISCDLQDDELVDFMPEEDEEIYRRNGGLFGNHINHINGDPRRSSSHQTNATQRPLQVQPPPHYAHMEQPVGRLGRANVMAQQNHHRHHHHHHHHHNSYNKSPKSTNINLNNANVSSLPNGGHNRYFEHMPANGYPGSYYGEYDKPRTPHGQRSQDSDRRRPTIRREEEYEDHYTGEYYSGDEFYEDDSMLSGERYPNSDQEYETPRGYHHPDSCYEDDEQPLYHDSHRSPKRRLLPPTPQGNRRPSFNFECLRRQGSQDDLPHQRTALPLHLMQHQVMAVAGLDSSRAHRLSPTQSTRSWASPPPTPASKDRTPYYTPLIRVDRPLRDSAHSSHSSIRKSSWYTDDPEYQRNYSPIHLQVPPEYRNQYHQKRGSATSLVEAVLISEGLGRYAKDPKFVAATKHEIADACEMTIDEMESAASHLLNGGITPGVNGVTVFPIMGHRDYELQDVSASYSDEEPEPEPRTQYEEDLADEMICITTL</sequence>
<keyword evidence="14" id="KW-1015">Disulfide bond</keyword>
<dbReference type="Gene3D" id="6.10.250.2180">
    <property type="match status" value="1"/>
</dbReference>
<dbReference type="Pfam" id="PF08763">
    <property type="entry name" value="Ca_chan_IQ"/>
    <property type="match status" value="1"/>
</dbReference>
<feature type="transmembrane region" description="Helical" evidence="22">
    <location>
        <begin position="821"/>
        <end position="839"/>
    </location>
</feature>
<evidence type="ECO:0000256" key="9">
    <source>
        <dbReference type="ARBA" id="ARBA00022837"/>
    </source>
</evidence>
<evidence type="ECO:0000256" key="2">
    <source>
        <dbReference type="ARBA" id="ARBA00022448"/>
    </source>
</evidence>
<name>A0A9J7WYR0_CYPCA</name>